<dbReference type="InterPro" id="IPR005101">
    <property type="entry name" value="Cryptochr/Photolyase_FAD-bd"/>
</dbReference>
<dbReference type="Proteomes" id="UP000628017">
    <property type="component" value="Unassembled WGS sequence"/>
</dbReference>
<reference evidence="9" key="1">
    <citation type="journal article" date="2014" name="Int. J. Syst. Evol. Microbiol.">
        <title>Complete genome sequence of Corynebacterium casei LMG S-19264T (=DSM 44701T), isolated from a smear-ripened cheese.</title>
        <authorList>
            <consortium name="US DOE Joint Genome Institute (JGI-PGF)"/>
            <person name="Walter F."/>
            <person name="Albersmeier A."/>
            <person name="Kalinowski J."/>
            <person name="Ruckert C."/>
        </authorList>
    </citation>
    <scope>NUCLEOTIDE SEQUENCE</scope>
    <source>
        <strain evidence="9">CGMCC 1.15880</strain>
    </source>
</reference>
<comment type="similarity">
    <text evidence="7">Belongs to the DNA photolyase family.</text>
</comment>
<dbReference type="PROSITE" id="PS00394">
    <property type="entry name" value="DNA_PHOTOLYASES_1_1"/>
    <property type="match status" value="1"/>
</dbReference>
<organism evidence="9 10">
    <name type="scientific">Neptunicoccus cionae</name>
    <dbReference type="NCBI Taxonomy" id="2035344"/>
    <lineage>
        <taxon>Bacteria</taxon>
        <taxon>Pseudomonadati</taxon>
        <taxon>Pseudomonadota</taxon>
        <taxon>Alphaproteobacteria</taxon>
        <taxon>Rhodobacterales</taxon>
        <taxon>Paracoccaceae</taxon>
        <taxon>Neptunicoccus</taxon>
    </lineage>
</organism>
<feature type="site" description="Electron transfer via tryptophanyl radical" evidence="6">
    <location>
        <position position="358"/>
    </location>
</feature>
<feature type="binding site" evidence="5">
    <location>
        <position position="271"/>
    </location>
    <ligand>
        <name>FAD</name>
        <dbReference type="ChEBI" id="CHEBI:57692"/>
    </ligand>
</feature>
<dbReference type="SUPFAM" id="SSF48173">
    <property type="entry name" value="Cryptochrome/photolyase FAD-binding domain"/>
    <property type="match status" value="1"/>
</dbReference>
<dbReference type="GO" id="GO:0006139">
    <property type="term" value="P:nucleobase-containing compound metabolic process"/>
    <property type="evidence" value="ECO:0007669"/>
    <property type="project" value="UniProtKB-ARBA"/>
</dbReference>
<dbReference type="PROSITE" id="PS51645">
    <property type="entry name" value="PHR_CRY_ALPHA_BETA"/>
    <property type="match status" value="1"/>
</dbReference>
<evidence type="ECO:0000313" key="10">
    <source>
        <dbReference type="Proteomes" id="UP000628017"/>
    </source>
</evidence>
<evidence type="ECO:0000256" key="6">
    <source>
        <dbReference type="PIRSR" id="PIRSR602081-2"/>
    </source>
</evidence>
<dbReference type="InterPro" id="IPR036155">
    <property type="entry name" value="Crypto/Photolyase_N_sf"/>
</dbReference>
<dbReference type="GO" id="GO:0003677">
    <property type="term" value="F:DNA binding"/>
    <property type="evidence" value="ECO:0007669"/>
    <property type="project" value="TreeGrafter"/>
</dbReference>
<keyword evidence="10" id="KW-1185">Reference proteome</keyword>
<dbReference type="SUPFAM" id="SSF52425">
    <property type="entry name" value="Cryptochrome/photolyase, N-terminal domain"/>
    <property type="match status" value="1"/>
</dbReference>
<accession>A0A916QSH5</accession>
<comment type="caution">
    <text evidence="9">The sequence shown here is derived from an EMBL/GenBank/DDBJ whole genome shotgun (WGS) entry which is preliminary data.</text>
</comment>
<dbReference type="Pfam" id="PF03441">
    <property type="entry name" value="FAD_binding_7"/>
    <property type="match status" value="1"/>
</dbReference>
<evidence type="ECO:0000256" key="3">
    <source>
        <dbReference type="ARBA" id="ARBA00022827"/>
    </source>
</evidence>
<dbReference type="Gene3D" id="1.25.40.80">
    <property type="match status" value="1"/>
</dbReference>
<dbReference type="InterPro" id="IPR014729">
    <property type="entry name" value="Rossmann-like_a/b/a_fold"/>
</dbReference>
<name>A0A916QSH5_9RHOB</name>
<evidence type="ECO:0000256" key="1">
    <source>
        <dbReference type="ARBA" id="ARBA00001932"/>
    </source>
</evidence>
<dbReference type="InterPro" id="IPR006050">
    <property type="entry name" value="DNA_photolyase_N"/>
</dbReference>
<evidence type="ECO:0000259" key="8">
    <source>
        <dbReference type="PROSITE" id="PS51645"/>
    </source>
</evidence>
<keyword evidence="2 5" id="KW-0285">Flavoprotein</keyword>
<gene>
    <name evidence="9" type="ORF">GCM10011498_06680</name>
</gene>
<proteinExistence type="inferred from homology"/>
<keyword evidence="4 7" id="KW-0157">Chromophore</keyword>
<comment type="cofactor">
    <cofactor evidence="1">
        <name>(6R)-5,10-methylene-5,6,7,8-tetrahydrofolate</name>
        <dbReference type="ChEBI" id="CHEBI:15636"/>
    </cofactor>
</comment>
<sequence length="474" mass="53091">MKKPAPTLWWVRRDFRLADNPALAHAIASGGPVVPVFIHDDSVANLGAAPKWRLGLGLEALAASLEDAGSRLILRKGDALDVLRDLIAQTGAKSVTWSHAYVPDAIERDTKVKAALTDDGIAAESCAGHLLFEPWQVETKAGGFYKVYTPFWRAARDIPVAACLPAPTEIAAPQDWPHSDNLADWKLGEAMSRGADVVRAYACVGEAAAEQRLADFLDGPIEDYREGRDFPSRNVTSGLSENLTYGEIAPRRLWHAGRQALEQGAAGAEHFLKEVVWREFAYHLAYHTPRMLTRSWREEWEDFNWRGDNDDAEKWRRGMTGEPMVDAAMRELYTTGTMHNRSRMIAGSYLTKHLLTDWRVGQAWFEQTLIDWDPASNAMGWQWVAGSGPDASPFFRVFNPETQAEKFDGSQNYRDLHLKGGEDEEGRNPAEDFYRAIPKSWNITDKTPRPDRIISLKEGRERALAAYKGAKEQG</sequence>
<evidence type="ECO:0000256" key="7">
    <source>
        <dbReference type="RuleBase" id="RU004182"/>
    </source>
</evidence>
<protein>
    <submittedName>
        <fullName evidence="9">Deoxyribodipyrimidine photo-lyase</fullName>
    </submittedName>
</protein>
<evidence type="ECO:0000313" key="9">
    <source>
        <dbReference type="EMBL" id="GGA09399.1"/>
    </source>
</evidence>
<dbReference type="GO" id="GO:0006950">
    <property type="term" value="P:response to stress"/>
    <property type="evidence" value="ECO:0007669"/>
    <property type="project" value="UniProtKB-ARBA"/>
</dbReference>
<dbReference type="GO" id="GO:0009416">
    <property type="term" value="P:response to light stimulus"/>
    <property type="evidence" value="ECO:0007669"/>
    <property type="project" value="TreeGrafter"/>
</dbReference>
<dbReference type="GO" id="GO:0071949">
    <property type="term" value="F:FAD binding"/>
    <property type="evidence" value="ECO:0007669"/>
    <property type="project" value="TreeGrafter"/>
</dbReference>
<dbReference type="GO" id="GO:0003904">
    <property type="term" value="F:deoxyribodipyrimidine photo-lyase activity"/>
    <property type="evidence" value="ECO:0007669"/>
    <property type="project" value="TreeGrafter"/>
</dbReference>
<evidence type="ECO:0000256" key="5">
    <source>
        <dbReference type="PIRSR" id="PIRSR602081-1"/>
    </source>
</evidence>
<keyword evidence="3 5" id="KW-0274">FAD</keyword>
<evidence type="ECO:0000256" key="2">
    <source>
        <dbReference type="ARBA" id="ARBA00022630"/>
    </source>
</evidence>
<reference evidence="9" key="2">
    <citation type="submission" date="2020-09" db="EMBL/GenBank/DDBJ databases">
        <authorList>
            <person name="Sun Q."/>
            <person name="Zhou Y."/>
        </authorList>
    </citation>
    <scope>NUCLEOTIDE SEQUENCE</scope>
    <source>
        <strain evidence="9">CGMCC 1.15880</strain>
    </source>
</reference>
<dbReference type="InterPro" id="IPR002081">
    <property type="entry name" value="Cryptochrome/DNA_photolyase_1"/>
</dbReference>
<feature type="site" description="Electron transfer via tryptophanyl radical" evidence="6">
    <location>
        <position position="305"/>
    </location>
</feature>
<feature type="binding site" evidence="5">
    <location>
        <begin position="371"/>
        <end position="373"/>
    </location>
    <ligand>
        <name>FAD</name>
        <dbReference type="ChEBI" id="CHEBI:57692"/>
    </ligand>
</feature>
<evidence type="ECO:0000256" key="4">
    <source>
        <dbReference type="ARBA" id="ARBA00022991"/>
    </source>
</evidence>
<feature type="domain" description="Photolyase/cryptochrome alpha/beta" evidence="8">
    <location>
        <begin position="5"/>
        <end position="131"/>
    </location>
</feature>
<dbReference type="PANTHER" id="PTHR11455:SF9">
    <property type="entry name" value="CRYPTOCHROME CIRCADIAN CLOCK 5 ISOFORM X1"/>
    <property type="match status" value="1"/>
</dbReference>
<comment type="cofactor">
    <cofactor evidence="5">
        <name>FAD</name>
        <dbReference type="ChEBI" id="CHEBI:57692"/>
    </cofactor>
    <text evidence="5">Binds 1 FAD per subunit.</text>
</comment>
<feature type="site" description="Electron transfer via tryptophanyl radical" evidence="6">
    <location>
        <position position="381"/>
    </location>
</feature>
<dbReference type="RefSeq" id="WP_188670889.1">
    <property type="nucleotide sequence ID" value="NZ_BMKA01000001.1"/>
</dbReference>
<dbReference type="InterPro" id="IPR018394">
    <property type="entry name" value="DNA_photolyase_1_CS_C"/>
</dbReference>
<dbReference type="AlphaFoldDB" id="A0A916QSH5"/>
<feature type="binding site" evidence="5">
    <location>
        <position position="224"/>
    </location>
    <ligand>
        <name>FAD</name>
        <dbReference type="ChEBI" id="CHEBI:57692"/>
    </ligand>
</feature>
<dbReference type="PRINTS" id="PR00147">
    <property type="entry name" value="DNAPHOTLYASE"/>
</dbReference>
<dbReference type="PANTHER" id="PTHR11455">
    <property type="entry name" value="CRYPTOCHROME"/>
    <property type="match status" value="1"/>
</dbReference>
<dbReference type="Gene3D" id="1.10.579.10">
    <property type="entry name" value="DNA Cyclobutane Dipyrimidine Photolyase, subunit A, domain 3"/>
    <property type="match status" value="1"/>
</dbReference>
<feature type="binding site" evidence="5">
    <location>
        <begin position="236"/>
        <end position="240"/>
    </location>
    <ligand>
        <name>FAD</name>
        <dbReference type="ChEBI" id="CHEBI:57692"/>
    </ligand>
</feature>
<dbReference type="InterPro" id="IPR036134">
    <property type="entry name" value="Crypto/Photolyase_FAD-like_sf"/>
</dbReference>
<dbReference type="EMBL" id="BMKA01000001">
    <property type="protein sequence ID" value="GGA09399.1"/>
    <property type="molecule type" value="Genomic_DNA"/>
</dbReference>
<dbReference type="Gene3D" id="3.40.50.620">
    <property type="entry name" value="HUPs"/>
    <property type="match status" value="1"/>
</dbReference>
<dbReference type="Pfam" id="PF00875">
    <property type="entry name" value="DNA_photolyase"/>
    <property type="match status" value="1"/>
</dbReference>